<dbReference type="InterPro" id="IPR027483">
    <property type="entry name" value="PInositol-4-P-4/5-kinase_C_sf"/>
</dbReference>
<dbReference type="PANTHER" id="PTHR23086">
    <property type="entry name" value="PHOSPHATIDYLINOSITOL-4-PHOSPHATE 5-KINASE"/>
    <property type="match status" value="1"/>
</dbReference>
<dbReference type="Gene3D" id="3.30.810.10">
    <property type="entry name" value="2-Layer Sandwich"/>
    <property type="match status" value="1"/>
</dbReference>
<proteinExistence type="evidence at transcript level"/>
<evidence type="ECO:0000259" key="3">
    <source>
        <dbReference type="PROSITE" id="PS51455"/>
    </source>
</evidence>
<dbReference type="InterPro" id="IPR002498">
    <property type="entry name" value="PInositol-4-P-4/5-kinase_core"/>
</dbReference>
<keyword evidence="1" id="KW-0808">Transferase</keyword>
<dbReference type="Pfam" id="PF01504">
    <property type="entry name" value="PIP5K"/>
    <property type="match status" value="1"/>
</dbReference>
<feature type="compositionally biased region" description="Polar residues" evidence="2">
    <location>
        <begin position="360"/>
        <end position="378"/>
    </location>
</feature>
<feature type="compositionally biased region" description="Polar residues" evidence="2">
    <location>
        <begin position="387"/>
        <end position="402"/>
    </location>
</feature>
<accession>A0A6F9DPI3</accession>
<evidence type="ECO:0000256" key="1">
    <source>
        <dbReference type="PROSITE-ProRule" id="PRU00781"/>
    </source>
</evidence>
<keyword evidence="1 4" id="KW-0418">Kinase</keyword>
<gene>
    <name evidence="4" type="primary">Pip5kl1-002</name>
</gene>
<dbReference type="SUPFAM" id="SSF56104">
    <property type="entry name" value="SAICAR synthase-like"/>
    <property type="match status" value="1"/>
</dbReference>
<feature type="compositionally biased region" description="Polar residues" evidence="2">
    <location>
        <begin position="325"/>
        <end position="346"/>
    </location>
</feature>
<organism evidence="4">
    <name type="scientific">Phallusia mammillata</name>
    <dbReference type="NCBI Taxonomy" id="59560"/>
    <lineage>
        <taxon>Eukaryota</taxon>
        <taxon>Metazoa</taxon>
        <taxon>Chordata</taxon>
        <taxon>Tunicata</taxon>
        <taxon>Ascidiacea</taxon>
        <taxon>Phlebobranchia</taxon>
        <taxon>Ascidiidae</taxon>
        <taxon>Phallusia</taxon>
    </lineage>
</organism>
<dbReference type="EMBL" id="LR789031">
    <property type="protein sequence ID" value="CAB3264893.1"/>
    <property type="molecule type" value="mRNA"/>
</dbReference>
<dbReference type="GO" id="GO:0016308">
    <property type="term" value="F:1-phosphatidylinositol-4-phosphate 5-kinase activity"/>
    <property type="evidence" value="ECO:0007669"/>
    <property type="project" value="TreeGrafter"/>
</dbReference>
<feature type="domain" description="PIPK" evidence="3">
    <location>
        <begin position="21"/>
        <end position="494"/>
    </location>
</feature>
<dbReference type="SMART" id="SM00330">
    <property type="entry name" value="PIPKc"/>
    <property type="match status" value="1"/>
</dbReference>
<reference evidence="4" key="1">
    <citation type="submission" date="2020-04" db="EMBL/GenBank/DDBJ databases">
        <authorList>
            <person name="Neveu A P."/>
        </authorList>
    </citation>
    <scope>NUCLEOTIDE SEQUENCE</scope>
    <source>
        <tissue evidence="4">Whole embryo</tissue>
    </source>
</reference>
<dbReference type="GO" id="GO:0046854">
    <property type="term" value="P:phosphatidylinositol phosphate biosynthetic process"/>
    <property type="evidence" value="ECO:0007669"/>
    <property type="project" value="TreeGrafter"/>
</dbReference>
<dbReference type="InterPro" id="IPR027484">
    <property type="entry name" value="PInositol-4-P-5-kinase_N"/>
</dbReference>
<dbReference type="InterPro" id="IPR023610">
    <property type="entry name" value="PInositol-4/5-P-5/4-kinase"/>
</dbReference>
<keyword evidence="1" id="KW-0547">Nucleotide-binding</keyword>
<dbReference type="PROSITE" id="PS51455">
    <property type="entry name" value="PIPK"/>
    <property type="match status" value="1"/>
</dbReference>
<evidence type="ECO:0000313" key="4">
    <source>
        <dbReference type="EMBL" id="CAB3264893.1"/>
    </source>
</evidence>
<evidence type="ECO:0000256" key="2">
    <source>
        <dbReference type="SAM" id="MobiDB-lite"/>
    </source>
</evidence>
<keyword evidence="1" id="KW-0067">ATP-binding</keyword>
<feature type="region of interest" description="Disordered" evidence="2">
    <location>
        <begin position="312"/>
        <end position="402"/>
    </location>
</feature>
<sequence length="495" mass="57299">MSKLTAVKRQGYFTRVRKRWKQRDVREIDDQHPKYLFTQYIRHGVRSFLLNHDKKKMFLSKEDHEEVTRHEFTSPLHQSPMGFESYAPGVFYSLRQRIGLSSVEYLETVSPLDNQDFYYEFLTNSKSGQSFFLTRNKQLMIKTITKSEVDFFMRILNKYIQHFESFPHSLLVKFVGMYSIQVSKFRKPVYFVVMLSIYYPGERIQYRYDIKGCKIGRFTKPAEDGSNVVVILKEQNLKDGKLFLGQQKEWFLQQIEIDTKFLQSIGVLDYSLLVGMQPLQGDEQLQNHQMASVVSRIQKSVAREHCVFKPSPHHTENINIAPLPETSSISTPNTLGTDAKCSSDSEYVSDEGSTLPGMVQDSTSVQQNPIQSRSTSSLGCPCLGRPSSAQTNGSGVTSPSMTSHTLTCTYATISSEEASRQNRRLLPNYRNELHVIDGDDQRYYLGIIDFFTRYTFKKKLENAYKRVIYPKLSFSTVHPDIFADRFRKYWDDHTA</sequence>
<dbReference type="AlphaFoldDB" id="A0A6F9DPI3"/>
<protein>
    <submittedName>
        <fullName evidence="4">Phosphatidylinositol 4-phosphate 5-kinase-like protein 1</fullName>
    </submittedName>
</protein>
<dbReference type="Gene3D" id="3.30.800.10">
    <property type="entry name" value="Phosphatidylinositol Phosphate Kinase II Beta"/>
    <property type="match status" value="1"/>
</dbReference>
<name>A0A6F9DPI3_9ASCI</name>
<dbReference type="GO" id="GO:0005524">
    <property type="term" value="F:ATP binding"/>
    <property type="evidence" value="ECO:0007669"/>
    <property type="project" value="UniProtKB-UniRule"/>
</dbReference>
<dbReference type="PANTHER" id="PTHR23086:SF46">
    <property type="entry name" value="PHOSPHATIDYLINOSITOL 4-PHOSPHATE 5-KINASE-LIKE PROTEIN 1"/>
    <property type="match status" value="1"/>
</dbReference>
<dbReference type="GO" id="GO:0005886">
    <property type="term" value="C:plasma membrane"/>
    <property type="evidence" value="ECO:0007669"/>
    <property type="project" value="TreeGrafter"/>
</dbReference>